<dbReference type="InterPro" id="IPR035986">
    <property type="entry name" value="PKD_dom_sf"/>
</dbReference>
<dbReference type="InterPro" id="IPR013783">
    <property type="entry name" value="Ig-like_fold"/>
</dbReference>
<dbReference type="Pfam" id="PF00801">
    <property type="entry name" value="PKD"/>
    <property type="match status" value="3"/>
</dbReference>
<dbReference type="Gene3D" id="2.60.40.10">
    <property type="entry name" value="Immunoglobulins"/>
    <property type="match status" value="5"/>
</dbReference>
<evidence type="ECO:0000313" key="8">
    <source>
        <dbReference type="Proteomes" id="UP001273136"/>
    </source>
</evidence>
<dbReference type="PANTHER" id="PTHR46730">
    <property type="entry name" value="POLYCYSTIN-1"/>
    <property type="match status" value="1"/>
</dbReference>
<protein>
    <recommendedName>
        <fullName evidence="6">PKD domain-containing protein</fullName>
    </recommendedName>
</protein>
<organism evidence="7 8">
    <name type="scientific">Methanorbis furvi</name>
    <dbReference type="NCBI Taxonomy" id="3028299"/>
    <lineage>
        <taxon>Archaea</taxon>
        <taxon>Methanobacteriati</taxon>
        <taxon>Methanobacteriota</taxon>
        <taxon>Stenosarchaea group</taxon>
        <taxon>Methanomicrobia</taxon>
        <taxon>Methanomicrobiales</taxon>
        <taxon>Methanocorpusculaceae</taxon>
        <taxon>Methanorbis</taxon>
    </lineage>
</organism>
<evidence type="ECO:0000256" key="3">
    <source>
        <dbReference type="ARBA" id="ARBA00022737"/>
    </source>
</evidence>
<feature type="domain" description="PKD" evidence="6">
    <location>
        <begin position="118"/>
        <end position="161"/>
    </location>
</feature>
<feature type="domain" description="PKD" evidence="6">
    <location>
        <begin position="266"/>
        <end position="359"/>
    </location>
</feature>
<evidence type="ECO:0000256" key="4">
    <source>
        <dbReference type="ARBA" id="ARBA00022989"/>
    </source>
</evidence>
<evidence type="ECO:0000256" key="1">
    <source>
        <dbReference type="ARBA" id="ARBA00004141"/>
    </source>
</evidence>
<evidence type="ECO:0000313" key="7">
    <source>
        <dbReference type="EMBL" id="MDV0442382.1"/>
    </source>
</evidence>
<dbReference type="CDD" id="cd00146">
    <property type="entry name" value="PKD"/>
    <property type="match status" value="2"/>
</dbReference>
<keyword evidence="5" id="KW-0472">Membrane</keyword>
<evidence type="ECO:0000259" key="6">
    <source>
        <dbReference type="PROSITE" id="PS50093"/>
    </source>
</evidence>
<dbReference type="Proteomes" id="UP001273136">
    <property type="component" value="Unassembled WGS sequence"/>
</dbReference>
<sequence>MRKILMLLLVLGLVAVGVVSAAELTITGPTTAKVGEKVIFSVTQGDNVTYSWTIDGANGKNGASFEKTFDSAGKYTVKVTASGTNVSSEGSKEITIKPVASFTASKESGETPLNVTFTGSPASDVTYLWTFESGKTSDKANPTYSFTTAKKYYVSLVVTQNGITSDAYTKEITATEKTKIVPETKINEVSPKTGTAPLKVTFKATATNSDSVRWEFGDEKSATTAETTHTYEKPGTYTANFTATNTNGTSVKKSETITVKGNTSTYKVAIDATPVKGAVPLTVKFKLNTTIPETDISDVNWEFGVDSNSWISKNNATYKAPSWTYTEDGTYTVTLVVTANNEHYNAETKITVSDLVASFDASKTSGAAPLEVKFTDKSSGPTSWRWTIYKTDDGSRTVQKELISQNITYTFDREGKYEVELAAIKGSKSVTTYKTITVSAKATTAPTTVRTTAATTAPTTTVATTSPAVLAASLSADDELIPNPMDVIDEFIRLLLAMMNPEKYNLEI</sequence>
<comment type="subcellular location">
    <subcellularLocation>
        <location evidence="1">Membrane</location>
        <topology evidence="1">Multi-pass membrane protein</topology>
    </subcellularLocation>
</comment>
<dbReference type="SMART" id="SM00089">
    <property type="entry name" value="PKD"/>
    <property type="match status" value="5"/>
</dbReference>
<proteinExistence type="predicted"/>
<feature type="domain" description="PKD" evidence="6">
    <location>
        <begin position="211"/>
        <end position="259"/>
    </location>
</feature>
<keyword evidence="2" id="KW-0812">Transmembrane</keyword>
<accession>A0AAE4SA06</accession>
<dbReference type="InterPro" id="IPR022409">
    <property type="entry name" value="PKD/Chitinase_dom"/>
</dbReference>
<gene>
    <name evidence="7" type="ORF">McpAg1_16210</name>
</gene>
<comment type="caution">
    <text evidence="7">The sequence shown here is derived from an EMBL/GenBank/DDBJ whole genome shotgun (WGS) entry which is preliminary data.</text>
</comment>
<dbReference type="GO" id="GO:0006816">
    <property type="term" value="P:calcium ion transport"/>
    <property type="evidence" value="ECO:0007669"/>
    <property type="project" value="TreeGrafter"/>
</dbReference>
<name>A0AAE4SA06_9EURY</name>
<dbReference type="SUPFAM" id="SSF49299">
    <property type="entry name" value="PKD domain"/>
    <property type="match status" value="5"/>
</dbReference>
<dbReference type="GO" id="GO:0005261">
    <property type="term" value="F:monoatomic cation channel activity"/>
    <property type="evidence" value="ECO:0007669"/>
    <property type="project" value="TreeGrafter"/>
</dbReference>
<keyword evidence="3" id="KW-0677">Repeat</keyword>
<dbReference type="Pfam" id="PF18911">
    <property type="entry name" value="PKD_4"/>
    <property type="match status" value="2"/>
</dbReference>
<dbReference type="PANTHER" id="PTHR46730:SF1">
    <property type="entry name" value="PLAT DOMAIN-CONTAINING PROTEIN"/>
    <property type="match status" value="1"/>
</dbReference>
<dbReference type="InterPro" id="IPR000601">
    <property type="entry name" value="PKD_dom"/>
</dbReference>
<evidence type="ECO:0000256" key="2">
    <source>
        <dbReference type="ARBA" id="ARBA00022692"/>
    </source>
</evidence>
<keyword evidence="4" id="KW-1133">Transmembrane helix</keyword>
<keyword evidence="8" id="KW-1185">Reference proteome</keyword>
<feature type="domain" description="PKD" evidence="6">
    <location>
        <begin position="45"/>
        <end position="82"/>
    </location>
</feature>
<evidence type="ECO:0000256" key="5">
    <source>
        <dbReference type="ARBA" id="ARBA00023136"/>
    </source>
</evidence>
<reference evidence="7" key="1">
    <citation type="submission" date="2023-06" db="EMBL/GenBank/DDBJ databases">
        <title>Genome sequence of Methancorpusculaceae sp. Ag1.</title>
        <authorList>
            <person name="Protasov E."/>
            <person name="Platt K."/>
            <person name="Poehlein A."/>
            <person name="Daniel R."/>
            <person name="Brune A."/>
        </authorList>
    </citation>
    <scope>NUCLEOTIDE SEQUENCE</scope>
    <source>
        <strain evidence="7">Ag1</strain>
    </source>
</reference>
<dbReference type="GO" id="GO:0005886">
    <property type="term" value="C:plasma membrane"/>
    <property type="evidence" value="ECO:0007669"/>
    <property type="project" value="TreeGrafter"/>
</dbReference>
<dbReference type="EMBL" id="JAWDKA010000009">
    <property type="protein sequence ID" value="MDV0442382.1"/>
    <property type="molecule type" value="Genomic_DNA"/>
</dbReference>
<dbReference type="AlphaFoldDB" id="A0AAE4SA06"/>
<dbReference type="PROSITE" id="PS50093">
    <property type="entry name" value="PKD"/>
    <property type="match status" value="4"/>
</dbReference>